<evidence type="ECO:0000313" key="3">
    <source>
        <dbReference type="Proteomes" id="UP001151760"/>
    </source>
</evidence>
<feature type="compositionally biased region" description="Low complexity" evidence="1">
    <location>
        <begin position="107"/>
        <end position="122"/>
    </location>
</feature>
<dbReference type="EMBL" id="BQNB010008809">
    <property type="protein sequence ID" value="GJS54582.1"/>
    <property type="molecule type" value="Genomic_DNA"/>
</dbReference>
<reference evidence="2" key="2">
    <citation type="submission" date="2022-01" db="EMBL/GenBank/DDBJ databases">
        <authorList>
            <person name="Yamashiro T."/>
            <person name="Shiraishi A."/>
            <person name="Satake H."/>
            <person name="Nakayama K."/>
        </authorList>
    </citation>
    <scope>NUCLEOTIDE SEQUENCE</scope>
</reference>
<protein>
    <submittedName>
        <fullName evidence="2">Uncharacterized protein</fullName>
    </submittedName>
</protein>
<name>A0ABQ4WNZ3_9ASTR</name>
<feature type="compositionally biased region" description="Polar residues" evidence="1">
    <location>
        <begin position="189"/>
        <end position="208"/>
    </location>
</feature>
<organism evidence="2 3">
    <name type="scientific">Tanacetum coccineum</name>
    <dbReference type="NCBI Taxonomy" id="301880"/>
    <lineage>
        <taxon>Eukaryota</taxon>
        <taxon>Viridiplantae</taxon>
        <taxon>Streptophyta</taxon>
        <taxon>Embryophyta</taxon>
        <taxon>Tracheophyta</taxon>
        <taxon>Spermatophyta</taxon>
        <taxon>Magnoliopsida</taxon>
        <taxon>eudicotyledons</taxon>
        <taxon>Gunneridae</taxon>
        <taxon>Pentapetalae</taxon>
        <taxon>asterids</taxon>
        <taxon>campanulids</taxon>
        <taxon>Asterales</taxon>
        <taxon>Asteraceae</taxon>
        <taxon>Asteroideae</taxon>
        <taxon>Anthemideae</taxon>
        <taxon>Anthemidinae</taxon>
        <taxon>Tanacetum</taxon>
    </lineage>
</organism>
<keyword evidence="3" id="KW-1185">Reference proteome</keyword>
<feature type="compositionally biased region" description="Low complexity" evidence="1">
    <location>
        <begin position="310"/>
        <end position="319"/>
    </location>
</feature>
<feature type="region of interest" description="Disordered" evidence="1">
    <location>
        <begin position="188"/>
        <end position="208"/>
    </location>
</feature>
<feature type="region of interest" description="Disordered" evidence="1">
    <location>
        <begin position="282"/>
        <end position="319"/>
    </location>
</feature>
<dbReference type="PANTHER" id="PTHR34660">
    <property type="entry name" value="MYB-LIKE PROTEIN X"/>
    <property type="match status" value="1"/>
</dbReference>
<sequence length="547" mass="59846">MSRCLPYNQNGATIEALINPIKLQKEKSEKSKAKAEKKEEKRAKKEQKQKEKEKRKGEEKRTVQKSSTVDSTKALIKTLELTKTSELTIEQRERSDLTEEHGQPIRSQQSYSSDSTQNTQNSNKRKRDDAVLPDGLGGHGKQIKIRLLKKPRGPESGVDPSLSNVGRVETPVRALNSVQVPGVAGRNMVASNGRTSVPTTSGRENVSPQARQFSQIMSGPSTEIPRTKVNELQRQRVGMKPIAPSSVRAVPPNHLKHEVLSSHFKKAEVLPVLSQSRQKDVKLGQFSRQQQPTLSRGRPVVPQGRLVNDVPSSSLNLSNAPSVTRRIDVQGPQFGGQQVAPNSATTAVPRSHVECEIPRPSLNVQTGPTVSRRIDAQGPRFVGQQHAGVPKMPTSHLQCENISNASVLGKRSIDEMTAPRVNGPARSEMSVSVSGFPQKVGPTRSEKGKEVPVGEVPQKAGPTRLEKKMKKNSEYEKLIGSWVPPVMAPCGGGGGEDEDWLSKKGKTVKSCSKHVDTCELAAPSLWQPCARFLVDADVYAMPYTVPF</sequence>
<gene>
    <name evidence="2" type="ORF">Tco_0627944</name>
</gene>
<feature type="compositionally biased region" description="Basic and acidic residues" evidence="1">
    <location>
        <begin position="89"/>
        <end position="103"/>
    </location>
</feature>
<evidence type="ECO:0000256" key="1">
    <source>
        <dbReference type="SAM" id="MobiDB-lite"/>
    </source>
</evidence>
<proteinExistence type="predicted"/>
<comment type="caution">
    <text evidence="2">The sequence shown here is derived from an EMBL/GenBank/DDBJ whole genome shotgun (WGS) entry which is preliminary data.</text>
</comment>
<feature type="region of interest" description="Disordered" evidence="1">
    <location>
        <begin position="420"/>
        <end position="458"/>
    </location>
</feature>
<reference evidence="2" key="1">
    <citation type="journal article" date="2022" name="Int. J. Mol. Sci.">
        <title>Draft Genome of Tanacetum Coccineum: Genomic Comparison of Closely Related Tanacetum-Family Plants.</title>
        <authorList>
            <person name="Yamashiro T."/>
            <person name="Shiraishi A."/>
            <person name="Nakayama K."/>
            <person name="Satake H."/>
        </authorList>
    </citation>
    <scope>NUCLEOTIDE SEQUENCE</scope>
</reference>
<dbReference type="PANTHER" id="PTHR34660:SF7">
    <property type="entry name" value="DNA LIGASE-LIKE PROTEIN"/>
    <property type="match status" value="1"/>
</dbReference>
<dbReference type="Proteomes" id="UP001151760">
    <property type="component" value="Unassembled WGS sequence"/>
</dbReference>
<evidence type="ECO:0000313" key="2">
    <source>
        <dbReference type="EMBL" id="GJS54582.1"/>
    </source>
</evidence>
<feature type="compositionally biased region" description="Low complexity" evidence="1">
    <location>
        <begin position="75"/>
        <end position="88"/>
    </location>
</feature>
<feature type="region of interest" description="Disordered" evidence="1">
    <location>
        <begin position="22"/>
        <end position="164"/>
    </location>
</feature>
<accession>A0ABQ4WNZ3</accession>
<feature type="compositionally biased region" description="Basic and acidic residues" evidence="1">
    <location>
        <begin position="23"/>
        <end position="62"/>
    </location>
</feature>
<feature type="compositionally biased region" description="Basic residues" evidence="1">
    <location>
        <begin position="141"/>
        <end position="151"/>
    </location>
</feature>